<dbReference type="RefSeq" id="WP_101811813.1">
    <property type="nucleotide sequence ID" value="NZ_PKGI01000028.1"/>
</dbReference>
<proteinExistence type="predicted"/>
<evidence type="ECO:0000313" key="2">
    <source>
        <dbReference type="EMBL" id="PLA76524.1"/>
    </source>
</evidence>
<feature type="coiled-coil region" evidence="1">
    <location>
        <begin position="133"/>
        <end position="160"/>
    </location>
</feature>
<protein>
    <submittedName>
        <fullName evidence="2">Uncharacterized protein</fullName>
    </submittedName>
</protein>
<reference evidence="3" key="1">
    <citation type="submission" date="2017-12" db="EMBL/GenBank/DDBJ databases">
        <authorList>
            <person name="Christensen H."/>
        </authorList>
    </citation>
    <scope>NUCLEOTIDE SEQUENCE [LARGE SCALE GENOMIC DNA]</scope>
    <source>
        <strain evidence="3">268A</strain>
    </source>
</reference>
<name>A0A2I2AAX2_9LACO</name>
<evidence type="ECO:0000256" key="1">
    <source>
        <dbReference type="SAM" id="Coils"/>
    </source>
</evidence>
<evidence type="ECO:0000313" key="3">
    <source>
        <dbReference type="Proteomes" id="UP000234579"/>
    </source>
</evidence>
<sequence length="198" mass="23234">MDNPWINTTHGINKIGVDYSISSNDRMHLIREVLQAGLTKDQLVWFLKKYATNKVFNYENSTESLLMDYLVDWSNCQNLLEYTSFLHLTKLHILDFKTAKTLMYSKDIYNFPSQEEVIQVFGCKILSPTLVNLLKIEKEKEEESKALDNLSKKIKKKLSKEHFIALPKYEDYEENRDGYYDKLATVLDYAYAYGMPTK</sequence>
<accession>A0A2I2AAX2</accession>
<dbReference type="Proteomes" id="UP000234579">
    <property type="component" value="Unassembled WGS sequence"/>
</dbReference>
<comment type="caution">
    <text evidence="2">The sequence shown here is derived from an EMBL/GenBank/DDBJ whole genome shotgun (WGS) entry which is preliminary data.</text>
</comment>
<keyword evidence="1" id="KW-0175">Coiled coil</keyword>
<gene>
    <name evidence="2" type="ORF">CYR79_05725</name>
</gene>
<dbReference type="AlphaFoldDB" id="A0A2I2AAX2"/>
<dbReference type="EMBL" id="PKGI01000028">
    <property type="protein sequence ID" value="PLA76524.1"/>
    <property type="molecule type" value="Genomic_DNA"/>
</dbReference>
<organism evidence="2 3">
    <name type="scientific">Ligilactobacillus agilis</name>
    <dbReference type="NCBI Taxonomy" id="1601"/>
    <lineage>
        <taxon>Bacteria</taxon>
        <taxon>Bacillati</taxon>
        <taxon>Bacillota</taxon>
        <taxon>Bacilli</taxon>
        <taxon>Lactobacillales</taxon>
        <taxon>Lactobacillaceae</taxon>
        <taxon>Ligilactobacillus</taxon>
    </lineage>
</organism>